<dbReference type="RefSeq" id="WP_330129608.1">
    <property type="nucleotide sequence ID" value="NZ_JAUHLI010000014.1"/>
</dbReference>
<comment type="catalytic activity">
    <reaction evidence="5 6">
        <text>N-terminal L-alanyl-[ribosomal protein bS18] + acetyl-CoA = N-terminal N(alpha)-acetyl-L-alanyl-[ribosomal protein bS18] + CoA + H(+)</text>
        <dbReference type="Rhea" id="RHEA:43756"/>
        <dbReference type="Rhea" id="RHEA-COMP:10676"/>
        <dbReference type="Rhea" id="RHEA-COMP:10677"/>
        <dbReference type="ChEBI" id="CHEBI:15378"/>
        <dbReference type="ChEBI" id="CHEBI:57287"/>
        <dbReference type="ChEBI" id="CHEBI:57288"/>
        <dbReference type="ChEBI" id="CHEBI:64718"/>
        <dbReference type="ChEBI" id="CHEBI:83683"/>
        <dbReference type="EC" id="2.3.1.266"/>
    </reaction>
</comment>
<evidence type="ECO:0000259" key="7">
    <source>
        <dbReference type="PROSITE" id="PS51186"/>
    </source>
</evidence>
<keyword evidence="8" id="KW-0689">Ribosomal protein</keyword>
<dbReference type="EC" id="2.3.1.266" evidence="5 6"/>
<feature type="binding site" evidence="5">
    <location>
        <position position="108"/>
    </location>
    <ligand>
        <name>acetyl-CoA</name>
        <dbReference type="ChEBI" id="CHEBI:57288"/>
    </ligand>
</feature>
<dbReference type="NCBIfam" id="TIGR01575">
    <property type="entry name" value="rimI"/>
    <property type="match status" value="1"/>
</dbReference>
<dbReference type="Pfam" id="PF00583">
    <property type="entry name" value="Acetyltransf_1"/>
    <property type="match status" value="1"/>
</dbReference>
<dbReference type="CDD" id="cd04301">
    <property type="entry name" value="NAT_SF"/>
    <property type="match status" value="1"/>
</dbReference>
<keyword evidence="3 5" id="KW-0808">Transferase</keyword>
<reference evidence="8 9" key="1">
    <citation type="submission" date="2023-07" db="EMBL/GenBank/DDBJ databases">
        <title>Alkalimonas sp., MEB108 novel, alkaliphilic bacterium isolated from Lonar Lake, India.</title>
        <authorList>
            <person name="Joshi A."/>
            <person name="Thite S."/>
        </authorList>
    </citation>
    <scope>NUCLEOTIDE SEQUENCE [LARGE SCALE GENOMIC DNA]</scope>
    <source>
        <strain evidence="8 9">MEB108</strain>
    </source>
</reference>
<keyword evidence="2 5" id="KW-0963">Cytoplasm</keyword>
<dbReference type="PANTHER" id="PTHR43420">
    <property type="entry name" value="ACETYLTRANSFERASE"/>
    <property type="match status" value="1"/>
</dbReference>
<comment type="caution">
    <text evidence="8">The sequence shown here is derived from an EMBL/GenBank/DDBJ whole genome shotgun (WGS) entry which is preliminary data.</text>
</comment>
<keyword evidence="8" id="KW-0687">Ribonucleoprotein</keyword>
<dbReference type="SUPFAM" id="SSF55729">
    <property type="entry name" value="Acyl-CoA N-acyltransferases (Nat)"/>
    <property type="match status" value="1"/>
</dbReference>
<gene>
    <name evidence="5 8" type="primary">rimI</name>
    <name evidence="8" type="ORF">QWY20_13875</name>
</gene>
<evidence type="ECO:0000256" key="6">
    <source>
        <dbReference type="RuleBase" id="RU363094"/>
    </source>
</evidence>
<dbReference type="PANTHER" id="PTHR43420:SF51">
    <property type="entry name" value="PEPTIDYL-LYSINE N-ACETYLTRANSFERASE YIAC"/>
    <property type="match status" value="1"/>
</dbReference>
<keyword evidence="9" id="KW-1185">Reference proteome</keyword>
<comment type="function">
    <text evidence="5 6">Acetylates the N-terminal alanine of ribosomal protein bS18.</text>
</comment>
<dbReference type="HAMAP" id="MF_02210">
    <property type="entry name" value="RimI"/>
    <property type="match status" value="1"/>
</dbReference>
<organism evidence="8 9">
    <name type="scientific">Alkalimonas cellulosilytica</name>
    <dbReference type="NCBI Taxonomy" id="3058395"/>
    <lineage>
        <taxon>Bacteria</taxon>
        <taxon>Pseudomonadati</taxon>
        <taxon>Pseudomonadota</taxon>
        <taxon>Gammaproteobacteria</taxon>
        <taxon>Alkalimonas</taxon>
    </lineage>
</organism>
<dbReference type="Proteomes" id="UP001336314">
    <property type="component" value="Unassembled WGS sequence"/>
</dbReference>
<evidence type="ECO:0000313" key="8">
    <source>
        <dbReference type="EMBL" id="MEE2002542.1"/>
    </source>
</evidence>
<feature type="domain" description="N-acetyltransferase" evidence="7">
    <location>
        <begin position="2"/>
        <end position="147"/>
    </location>
</feature>
<sequence>MRTIKPLTAAQLPEILSIEQQAAFAPWSLSLFESCLSHDYFNFVLWVEGKLCGYYLAQQVLDEATLFNIVVAPDEQGKGYGRTLLQHMLEQAKQRGCHQVWLEVRASNTAAIALYKAAGFELTGRRKNYYQGSSGTEDALVMGLQLSVSSAQT</sequence>
<dbReference type="InterPro" id="IPR043690">
    <property type="entry name" value="RimI"/>
</dbReference>
<name>A0ABU7J946_9GAMM</name>
<dbReference type="PROSITE" id="PS51186">
    <property type="entry name" value="GNAT"/>
    <property type="match status" value="1"/>
</dbReference>
<evidence type="ECO:0000256" key="3">
    <source>
        <dbReference type="ARBA" id="ARBA00022679"/>
    </source>
</evidence>
<dbReference type="InterPro" id="IPR006464">
    <property type="entry name" value="AcTrfase_RimI/Ard1"/>
</dbReference>
<keyword evidence="4 5" id="KW-0012">Acyltransferase</keyword>
<feature type="active site" description="Proton donor" evidence="5">
    <location>
        <position position="115"/>
    </location>
</feature>
<proteinExistence type="inferred from homology"/>
<dbReference type="EMBL" id="JAUHLI010000014">
    <property type="protein sequence ID" value="MEE2002542.1"/>
    <property type="molecule type" value="Genomic_DNA"/>
</dbReference>
<comment type="similarity">
    <text evidence="1 5 6">Belongs to the acetyltransferase family. RimI subfamily.</text>
</comment>
<evidence type="ECO:0000256" key="4">
    <source>
        <dbReference type="ARBA" id="ARBA00023315"/>
    </source>
</evidence>
<feature type="active site" description="Proton acceptor" evidence="5">
    <location>
        <position position="103"/>
    </location>
</feature>
<accession>A0ABU7J946</accession>
<dbReference type="GO" id="GO:0005840">
    <property type="term" value="C:ribosome"/>
    <property type="evidence" value="ECO:0007669"/>
    <property type="project" value="UniProtKB-KW"/>
</dbReference>
<comment type="subcellular location">
    <subcellularLocation>
        <location evidence="5 6">Cytoplasm</location>
    </subcellularLocation>
</comment>
<dbReference type="InterPro" id="IPR000182">
    <property type="entry name" value="GNAT_dom"/>
</dbReference>
<evidence type="ECO:0000256" key="5">
    <source>
        <dbReference type="HAMAP-Rule" id="MF_02210"/>
    </source>
</evidence>
<dbReference type="InterPro" id="IPR016181">
    <property type="entry name" value="Acyl_CoA_acyltransferase"/>
</dbReference>
<dbReference type="Gene3D" id="3.40.630.30">
    <property type="match status" value="1"/>
</dbReference>
<evidence type="ECO:0000256" key="2">
    <source>
        <dbReference type="ARBA" id="ARBA00022490"/>
    </source>
</evidence>
<dbReference type="InterPro" id="IPR050680">
    <property type="entry name" value="YpeA/RimI_acetyltransf"/>
</dbReference>
<evidence type="ECO:0000313" key="9">
    <source>
        <dbReference type="Proteomes" id="UP001336314"/>
    </source>
</evidence>
<dbReference type="GO" id="GO:0008999">
    <property type="term" value="F:protein-N-terminal-alanine acetyltransferase activity"/>
    <property type="evidence" value="ECO:0007669"/>
    <property type="project" value="UniProtKB-EC"/>
</dbReference>
<protein>
    <recommendedName>
        <fullName evidence="5 6">[Ribosomal protein bS18]-alanine N-acetyltransferase</fullName>
        <ecNumber evidence="5 6">2.3.1.266</ecNumber>
    </recommendedName>
</protein>
<evidence type="ECO:0000256" key="1">
    <source>
        <dbReference type="ARBA" id="ARBA00005395"/>
    </source>
</evidence>
<comment type="caution">
    <text evidence="5">Lacks conserved residue(s) required for the propagation of feature annotation.</text>
</comment>